<reference evidence="2" key="1">
    <citation type="submission" date="2017-06" db="EMBL/GenBank/DDBJ databases">
        <title>Genome analysis of Fimbriiglobus ruber SP5, the first member of the order Planctomycetales with confirmed chitinolytic capability.</title>
        <authorList>
            <person name="Ravin N.V."/>
            <person name="Rakitin A.L."/>
            <person name="Ivanova A.A."/>
            <person name="Beletsky A.V."/>
            <person name="Kulichevskaya I.S."/>
            <person name="Mardanov A.V."/>
            <person name="Dedysh S.N."/>
        </authorList>
    </citation>
    <scope>NUCLEOTIDE SEQUENCE [LARGE SCALE GENOMIC DNA]</scope>
    <source>
        <strain evidence="2">SP5</strain>
    </source>
</reference>
<comment type="caution">
    <text evidence="1">The sequence shown here is derived from an EMBL/GenBank/DDBJ whole genome shotgun (WGS) entry which is preliminary data.</text>
</comment>
<accession>A0A225D0R0</accession>
<evidence type="ECO:0000313" key="1">
    <source>
        <dbReference type="EMBL" id="OWK35190.1"/>
    </source>
</evidence>
<dbReference type="EMBL" id="NIDE01000019">
    <property type="protein sequence ID" value="OWK35190.1"/>
    <property type="molecule type" value="Genomic_DNA"/>
</dbReference>
<gene>
    <name evidence="1" type="ORF">FRUB_10032</name>
</gene>
<sequence>MIDLQGNPVILGNSRRAENQIKHACRRATERYGFDLTPDDYQKLRERLVAQFKDQTGIVFLSGDKDGSRFAVWHGAEWIPLVYSKRHKTIVTFLPKQVLRDNKDKLPW</sequence>
<dbReference type="Proteomes" id="UP000214646">
    <property type="component" value="Unassembled WGS sequence"/>
</dbReference>
<dbReference type="RefSeq" id="WP_088260378.1">
    <property type="nucleotide sequence ID" value="NZ_NIDE01000019.1"/>
</dbReference>
<organism evidence="1 2">
    <name type="scientific">Fimbriiglobus ruber</name>
    <dbReference type="NCBI Taxonomy" id="1908690"/>
    <lineage>
        <taxon>Bacteria</taxon>
        <taxon>Pseudomonadati</taxon>
        <taxon>Planctomycetota</taxon>
        <taxon>Planctomycetia</taxon>
        <taxon>Gemmatales</taxon>
        <taxon>Gemmataceae</taxon>
        <taxon>Fimbriiglobus</taxon>
    </lineage>
</organism>
<name>A0A225D0R0_9BACT</name>
<evidence type="ECO:0000313" key="2">
    <source>
        <dbReference type="Proteomes" id="UP000214646"/>
    </source>
</evidence>
<keyword evidence="2" id="KW-1185">Reference proteome</keyword>
<dbReference type="AlphaFoldDB" id="A0A225D0R0"/>
<proteinExistence type="predicted"/>
<protein>
    <submittedName>
        <fullName evidence="1">Uncharacterized protein</fullName>
    </submittedName>
</protein>